<organism evidence="8 9">
    <name type="scientific">Azospirillum oleiclasticum</name>
    <dbReference type="NCBI Taxonomy" id="2735135"/>
    <lineage>
        <taxon>Bacteria</taxon>
        <taxon>Pseudomonadati</taxon>
        <taxon>Pseudomonadota</taxon>
        <taxon>Alphaproteobacteria</taxon>
        <taxon>Rhodospirillales</taxon>
        <taxon>Azospirillaceae</taxon>
        <taxon>Azospirillum</taxon>
    </lineage>
</organism>
<reference evidence="8 9" key="1">
    <citation type="submission" date="2020-05" db="EMBL/GenBank/DDBJ databases">
        <title>Azospirillum oleiclasticum sp. nov, a nitrogen-fixing and heavy crude oil-emulsifying bacterium isolated from the crude oil of Yumen Oilfield.</title>
        <authorList>
            <person name="Wu D."/>
            <person name="Cai M."/>
            <person name="Zhang X."/>
        </authorList>
    </citation>
    <scope>NUCLEOTIDE SEQUENCE [LARGE SCALE GENOMIC DNA]</scope>
    <source>
        <strain evidence="8 9">ROY-1-1-2</strain>
    </source>
</reference>
<dbReference type="InterPro" id="IPR018165">
    <property type="entry name" value="Ala-tRNA-synth_IIc_core"/>
</dbReference>
<dbReference type="InterPro" id="IPR018164">
    <property type="entry name" value="Ala-tRNA-synth_IIc_N"/>
</dbReference>
<evidence type="ECO:0000256" key="6">
    <source>
        <dbReference type="ARBA" id="ARBA00032577"/>
    </source>
</evidence>
<evidence type="ECO:0000256" key="3">
    <source>
        <dbReference type="ARBA" id="ARBA00017959"/>
    </source>
</evidence>
<evidence type="ECO:0000256" key="2">
    <source>
        <dbReference type="ARBA" id="ARBA00004496"/>
    </source>
</evidence>
<dbReference type="SUPFAM" id="SSF50447">
    <property type="entry name" value="Translation proteins"/>
    <property type="match status" value="1"/>
</dbReference>
<dbReference type="PANTHER" id="PTHR43462">
    <property type="entry name" value="ALANYL-TRNA EDITING PROTEIN"/>
    <property type="match status" value="1"/>
</dbReference>
<dbReference type="InterPro" id="IPR051335">
    <property type="entry name" value="Alanyl-tRNA_Editing_Enzymes"/>
</dbReference>
<dbReference type="EMBL" id="JABFDB010000002">
    <property type="protein sequence ID" value="NYZ19246.1"/>
    <property type="molecule type" value="Genomic_DNA"/>
</dbReference>
<accession>A0ABX2T4Z2</accession>
<dbReference type="InterPro" id="IPR018163">
    <property type="entry name" value="Thr/Ala-tRNA-synth_IIc_edit"/>
</dbReference>
<dbReference type="InterPro" id="IPR009000">
    <property type="entry name" value="Transl_B-barrel_sf"/>
</dbReference>
<evidence type="ECO:0000256" key="5">
    <source>
        <dbReference type="ARBA" id="ARBA00022833"/>
    </source>
</evidence>
<dbReference type="Pfam" id="PF01411">
    <property type="entry name" value="tRNA-synt_2c"/>
    <property type="match status" value="1"/>
</dbReference>
<gene>
    <name evidence="8" type="ORF">HND93_05945</name>
</gene>
<feature type="domain" description="Alanyl-transfer RNA synthetases family profile" evidence="7">
    <location>
        <begin position="1"/>
        <end position="235"/>
    </location>
</feature>
<evidence type="ECO:0000256" key="1">
    <source>
        <dbReference type="ARBA" id="ARBA00001947"/>
    </source>
</evidence>
<dbReference type="RefSeq" id="WP_180281014.1">
    <property type="nucleotide sequence ID" value="NZ_JABFDB010000002.1"/>
</dbReference>
<dbReference type="Proteomes" id="UP000584642">
    <property type="component" value="Unassembled WGS sequence"/>
</dbReference>
<proteinExistence type="predicted"/>
<dbReference type="InterPro" id="IPR012947">
    <property type="entry name" value="tRNA_SAD"/>
</dbReference>
<keyword evidence="4" id="KW-0479">Metal-binding</keyword>
<comment type="cofactor">
    <cofactor evidence="1">
        <name>Zn(2+)</name>
        <dbReference type="ChEBI" id="CHEBI:29105"/>
    </cofactor>
</comment>
<name>A0ABX2T4Z2_9PROT</name>
<dbReference type="PROSITE" id="PS50860">
    <property type="entry name" value="AA_TRNA_LIGASE_II_ALA"/>
    <property type="match status" value="1"/>
</dbReference>
<dbReference type="Gene3D" id="2.40.30.130">
    <property type="match status" value="1"/>
</dbReference>
<dbReference type="SUPFAM" id="SSF55186">
    <property type="entry name" value="ThrRS/AlaRS common domain"/>
    <property type="match status" value="1"/>
</dbReference>
<comment type="subcellular location">
    <subcellularLocation>
        <location evidence="2">Cytoplasm</location>
    </subcellularLocation>
</comment>
<keyword evidence="9" id="KW-1185">Reference proteome</keyword>
<keyword evidence="5" id="KW-0862">Zinc</keyword>
<comment type="caution">
    <text evidence="8">The sequence shown here is derived from an EMBL/GenBank/DDBJ whole genome shotgun (WGS) entry which is preliminary data.</text>
</comment>
<evidence type="ECO:0000313" key="8">
    <source>
        <dbReference type="EMBL" id="NYZ19246.1"/>
    </source>
</evidence>
<evidence type="ECO:0000313" key="9">
    <source>
        <dbReference type="Proteomes" id="UP000584642"/>
    </source>
</evidence>
<dbReference type="PANTHER" id="PTHR43462:SF1">
    <property type="entry name" value="ALANYL-TRNA EDITING PROTEIN AARSD1"/>
    <property type="match status" value="1"/>
</dbReference>
<dbReference type="Gene3D" id="3.30.980.10">
    <property type="entry name" value="Threonyl-trna Synthetase, Chain A, domain 2"/>
    <property type="match status" value="1"/>
</dbReference>
<dbReference type="SMART" id="SM00863">
    <property type="entry name" value="tRNA_SAD"/>
    <property type="match status" value="1"/>
</dbReference>
<protein>
    <recommendedName>
        <fullName evidence="3">Alanine--tRNA ligase</fullName>
    </recommendedName>
    <alternativeName>
        <fullName evidence="6">Alanyl-tRNA synthetase</fullName>
    </alternativeName>
</protein>
<evidence type="ECO:0000256" key="4">
    <source>
        <dbReference type="ARBA" id="ARBA00022723"/>
    </source>
</evidence>
<dbReference type="Pfam" id="PF07973">
    <property type="entry name" value="tRNA_SAD"/>
    <property type="match status" value="1"/>
</dbReference>
<evidence type="ECO:0000259" key="7">
    <source>
        <dbReference type="PROSITE" id="PS50860"/>
    </source>
</evidence>
<sequence>MELIFRADAYAQRCTATVTAADDRGIRLDRTVFYPTGGGQPGDTGTLTAGGSVIRIVDTVKGDGADEIIHVPEPGTALPAPGTAVEAEIDWNRRHRHMRMHTAMHLLCAVVPGSVTGGQVGADKSRLDFNVPTGSLDKDAITAAINERIAEDRPVSQRWITDAEMEARPELVRTMSVKPPTGSGTVRLLDIEGVDLQPCGGTHVARTGEIGAVEVVKIENKGKQNRRVVIALVDA</sequence>